<feature type="signal peptide" evidence="5">
    <location>
        <begin position="1"/>
        <end position="29"/>
    </location>
</feature>
<evidence type="ECO:0000256" key="4">
    <source>
        <dbReference type="SAM" id="MobiDB-lite"/>
    </source>
</evidence>
<dbReference type="InterPro" id="IPR012338">
    <property type="entry name" value="Beta-lactam/transpept-like"/>
</dbReference>
<accession>A0ABT0RAU3</accession>
<evidence type="ECO:0000259" key="6">
    <source>
        <dbReference type="Pfam" id="PF00905"/>
    </source>
</evidence>
<organism evidence="8 9">
    <name type="scientific">Akkermansia massiliensis</name>
    <dbReference type="NCBI Taxonomy" id="2927224"/>
    <lineage>
        <taxon>Bacteria</taxon>
        <taxon>Pseudomonadati</taxon>
        <taxon>Verrucomicrobiota</taxon>
        <taxon>Verrucomicrobiia</taxon>
        <taxon>Verrucomicrobiales</taxon>
        <taxon>Akkermansiaceae</taxon>
        <taxon>Akkermansia</taxon>
    </lineage>
</organism>
<dbReference type="GeneID" id="84024621"/>
<dbReference type="InterPro" id="IPR036138">
    <property type="entry name" value="PBP_dimer_sf"/>
</dbReference>
<keyword evidence="2" id="KW-0121">Carboxypeptidase</keyword>
<dbReference type="Gene3D" id="3.40.710.10">
    <property type="entry name" value="DD-peptidase/beta-lactamase superfamily"/>
    <property type="match status" value="1"/>
</dbReference>
<comment type="caution">
    <text evidence="8">The sequence shown here is derived from an EMBL/GenBank/DDBJ whole genome shotgun (WGS) entry which is preliminary data.</text>
</comment>
<evidence type="ECO:0000313" key="8">
    <source>
        <dbReference type="EMBL" id="MCL6658058.1"/>
    </source>
</evidence>
<feature type="domain" description="Penicillin-binding protein dimerisation" evidence="7">
    <location>
        <begin position="138"/>
        <end position="315"/>
    </location>
</feature>
<dbReference type="Gene3D" id="3.90.1310.10">
    <property type="entry name" value="Penicillin-binding protein 2a (Domain 2)"/>
    <property type="match status" value="1"/>
</dbReference>
<dbReference type="InterPro" id="IPR005311">
    <property type="entry name" value="PBP_dimer"/>
</dbReference>
<reference evidence="8 9" key="1">
    <citation type="submission" date="2022-03" db="EMBL/GenBank/DDBJ databases">
        <title>Taxonomic description of new species and reclassification of some bacterial strains.</title>
        <authorList>
            <person name="Ndongo S."/>
        </authorList>
    </citation>
    <scope>NUCLEOTIDE SEQUENCE [LARGE SCALE GENOMIC DNA]</scope>
    <source>
        <strain evidence="8 9">Marseille-P6666</strain>
    </source>
</reference>
<feature type="compositionally biased region" description="Acidic residues" evidence="4">
    <location>
        <begin position="821"/>
        <end position="831"/>
    </location>
</feature>
<keyword evidence="9" id="KW-1185">Reference proteome</keyword>
<feature type="compositionally biased region" description="Low complexity" evidence="4">
    <location>
        <begin position="768"/>
        <end position="784"/>
    </location>
</feature>
<dbReference type="RefSeq" id="WP_102728747.1">
    <property type="nucleotide sequence ID" value="NZ_JAMGSI010000002.1"/>
</dbReference>
<feature type="region of interest" description="Disordered" evidence="4">
    <location>
        <begin position="746"/>
        <end position="831"/>
    </location>
</feature>
<feature type="compositionally biased region" description="Basic and acidic residues" evidence="4">
    <location>
        <begin position="69"/>
        <end position="101"/>
    </location>
</feature>
<dbReference type="SUPFAM" id="SSF56601">
    <property type="entry name" value="beta-lactamase/transpeptidase-like"/>
    <property type="match status" value="1"/>
</dbReference>
<gene>
    <name evidence="8" type="ORF">M8N44_12130</name>
</gene>
<dbReference type="InterPro" id="IPR001460">
    <property type="entry name" value="PCN-bd_Tpept"/>
</dbReference>
<feature type="region of interest" description="Disordered" evidence="4">
    <location>
        <begin position="717"/>
        <end position="736"/>
    </location>
</feature>
<evidence type="ECO:0000256" key="3">
    <source>
        <dbReference type="ARBA" id="ARBA00023136"/>
    </source>
</evidence>
<dbReference type="PANTHER" id="PTHR30627">
    <property type="entry name" value="PEPTIDOGLYCAN D,D-TRANSPEPTIDASE"/>
    <property type="match status" value="1"/>
</dbReference>
<feature type="chain" id="PRO_5045208216" evidence="5">
    <location>
        <begin position="30"/>
        <end position="831"/>
    </location>
</feature>
<comment type="subcellular location">
    <subcellularLocation>
        <location evidence="1">Membrane</location>
    </subcellularLocation>
</comment>
<protein>
    <submittedName>
        <fullName evidence="8">Penicillin-binding transpeptidase domain-containing protein</fullName>
    </submittedName>
</protein>
<dbReference type="Proteomes" id="UP001202031">
    <property type="component" value="Unassembled WGS sequence"/>
</dbReference>
<dbReference type="Pfam" id="PF03717">
    <property type="entry name" value="PBP_dimer"/>
    <property type="match status" value="1"/>
</dbReference>
<keyword evidence="3" id="KW-0472">Membrane</keyword>
<sequence>MHLSHSCKLMKMKVLIRSLVLLAGLAAWTADTAWGQSSSRHSSSRGGTPVRQAAAQQRGEDDAVETVDLGDKKRESGTASGEREGVADAPEMPKETEKEQNGLDSLSLIPSLKGGRMDAAREAHTSTRPSARTMALLIPAPRGPILDRNGEPLAVTSVAYQLALRFEIFENPDRSRVVDFGRNCLEQAKKIAGKAWSFSDDQLWKHYEHRRWLPLPLTNVIRAEEAEKLKDKVKGVRGLQLLPIYIRSYPEKEIAGHIIGYVGSKGKLPTGPINHMDPLWEQVEGRAGLEKEFNKDLTGTPGVWRLMFDEDGNKILDELQIRPKPGGAIVTTLNLKWQRDAERILSRGKRRGAMVVLDCVTGEVLVMASTPSYDPNMFIPNISQKDYDALRNDPAGPLGARAFQGRYPPASTFKVLTVASALKNNKITENTQIYCPASITIGNHVFNNWSKTPLGDINCIRALAMSNNPFMYQMGLKLGAEALMDTARAFGLGERTGLPIPDDPGLVPTSDYMIRNYKRDFMSGDAANLSIGQGTLLVTPLQVAHMMSGVANGYLPRLQLIKQIQDGNANVIYAPKPQEVQRPLPAYERALSSVRKGMREVIEGGTGGRARLSYSSIAGKSGTAQWGPEREDKRLAWFAGFMPCDNPRFAYVVLYEGRAHERLGGGAAAAPIVKEFFETEKKDIKAIIDPPKDDIPVAEPVEETPETAAAALRERGGSPAVVPDNLPPGLYDPEGMEPIKVHEIPADLDDSSDAEIKATPVGGSSGHARPSAPSLSEEPSAAPLTPRRGDSDYIPGLPHQIPRHLNHSSPVKAPAPQAPLPEDDIPMAEPL</sequence>
<evidence type="ECO:0000259" key="7">
    <source>
        <dbReference type="Pfam" id="PF03717"/>
    </source>
</evidence>
<keyword evidence="2" id="KW-0645">Protease</keyword>
<name>A0ABT0RAU3_9BACT</name>
<evidence type="ECO:0000313" key="9">
    <source>
        <dbReference type="Proteomes" id="UP001202031"/>
    </source>
</evidence>
<evidence type="ECO:0000256" key="1">
    <source>
        <dbReference type="ARBA" id="ARBA00004370"/>
    </source>
</evidence>
<proteinExistence type="predicted"/>
<keyword evidence="5" id="KW-0732">Signal</keyword>
<evidence type="ECO:0000256" key="2">
    <source>
        <dbReference type="ARBA" id="ARBA00022645"/>
    </source>
</evidence>
<dbReference type="SUPFAM" id="SSF56519">
    <property type="entry name" value="Penicillin binding protein dimerisation domain"/>
    <property type="match status" value="1"/>
</dbReference>
<dbReference type="Pfam" id="PF00905">
    <property type="entry name" value="Transpeptidase"/>
    <property type="match status" value="1"/>
</dbReference>
<evidence type="ECO:0000256" key="5">
    <source>
        <dbReference type="SAM" id="SignalP"/>
    </source>
</evidence>
<dbReference type="InterPro" id="IPR050515">
    <property type="entry name" value="Beta-lactam/transpept"/>
</dbReference>
<feature type="compositionally biased region" description="Basic and acidic residues" evidence="4">
    <location>
        <begin position="115"/>
        <end position="125"/>
    </location>
</feature>
<keyword evidence="2" id="KW-0378">Hydrolase</keyword>
<feature type="domain" description="Penicillin-binding protein transpeptidase" evidence="6">
    <location>
        <begin position="352"/>
        <end position="677"/>
    </location>
</feature>
<feature type="region of interest" description="Disordered" evidence="4">
    <location>
        <begin position="33"/>
        <end position="129"/>
    </location>
</feature>
<dbReference type="EMBL" id="JAMGSI010000002">
    <property type="protein sequence ID" value="MCL6658058.1"/>
    <property type="molecule type" value="Genomic_DNA"/>
</dbReference>